<dbReference type="Gene3D" id="2.60.40.10">
    <property type="entry name" value="Immunoglobulins"/>
    <property type="match status" value="1"/>
</dbReference>
<evidence type="ECO:0000313" key="2">
    <source>
        <dbReference type="Proteomes" id="UP000319613"/>
    </source>
</evidence>
<reference evidence="1 2" key="1">
    <citation type="submission" date="2017-07" db="EMBL/GenBank/DDBJ databases">
        <title>Mechanisms for carbon and nitrogen cycling indicate functional differentiation within the Candidate Phyla Radiation.</title>
        <authorList>
            <person name="Danczak R.E."/>
            <person name="Johnston M.D."/>
            <person name="Kenah C."/>
            <person name="Slattery M."/>
            <person name="Wrighton K.C."/>
            <person name="Wilkins M.J."/>
        </authorList>
    </citation>
    <scope>NUCLEOTIDE SEQUENCE [LARGE SCALE GENOMIC DNA]</scope>
    <source>
        <strain evidence="1">Gr01-1014_77</strain>
    </source>
</reference>
<name>A0A554JAI6_9BACT</name>
<dbReference type="InterPro" id="IPR011467">
    <property type="entry name" value="DUF1573"/>
</dbReference>
<dbReference type="EMBL" id="VMFF01000049">
    <property type="protein sequence ID" value="TSC65367.1"/>
    <property type="molecule type" value="Genomic_DNA"/>
</dbReference>
<evidence type="ECO:0000313" key="1">
    <source>
        <dbReference type="EMBL" id="TSC65367.1"/>
    </source>
</evidence>
<organism evidence="1 2">
    <name type="scientific">Candidatus Doudnabacteria bacterium Gr01-1014_77</name>
    <dbReference type="NCBI Taxonomy" id="2017133"/>
    <lineage>
        <taxon>Bacteria</taxon>
        <taxon>Candidatus Doudnaibacteriota</taxon>
    </lineage>
</organism>
<dbReference type="Proteomes" id="UP000319613">
    <property type="component" value="Unassembled WGS sequence"/>
</dbReference>
<evidence type="ECO:0008006" key="3">
    <source>
        <dbReference type="Google" id="ProtNLM"/>
    </source>
</evidence>
<sequence>MSKKLTLIIGVTLGIVGLGLLLIYAEPKQGENIKTENPSNIQTTQLKSDISDYDFGTISMKNGKVTKSFKITNTENTSVMVKKVYTSCMCTDALLRIGGQSFGPYGMLSHGFFPEVNQAIQPKQDATIDVTFDPNAHGPAGIGVIERVVSVEQADGSKLTLNIKANVTP</sequence>
<dbReference type="AlphaFoldDB" id="A0A554JAI6"/>
<comment type="caution">
    <text evidence="1">The sequence shown here is derived from an EMBL/GenBank/DDBJ whole genome shotgun (WGS) entry which is preliminary data.</text>
</comment>
<dbReference type="InterPro" id="IPR013783">
    <property type="entry name" value="Ig-like_fold"/>
</dbReference>
<dbReference type="Pfam" id="PF07610">
    <property type="entry name" value="DUF1573"/>
    <property type="match status" value="1"/>
</dbReference>
<accession>A0A554JAI6</accession>
<protein>
    <recommendedName>
        <fullName evidence="3">DUF1573 domain-containing protein</fullName>
    </recommendedName>
</protein>
<gene>
    <name evidence="1" type="ORF">G01um101477_512</name>
</gene>
<proteinExistence type="predicted"/>